<dbReference type="PANTHER" id="PTHR42923">
    <property type="entry name" value="PROTOPORPHYRINOGEN OXIDASE"/>
    <property type="match status" value="1"/>
</dbReference>
<evidence type="ECO:0000313" key="1">
    <source>
        <dbReference type="EMBL" id="KAH7309220.1"/>
    </source>
</evidence>
<dbReference type="SUPFAM" id="SSF51905">
    <property type="entry name" value="FAD/NAD(P)-binding domain"/>
    <property type="match status" value="1"/>
</dbReference>
<evidence type="ECO:0008006" key="3">
    <source>
        <dbReference type="Google" id="ProtNLM"/>
    </source>
</evidence>
<dbReference type="Proteomes" id="UP000813444">
    <property type="component" value="Unassembled WGS sequence"/>
</dbReference>
<dbReference type="AlphaFoldDB" id="A0A8K0WMB5"/>
<dbReference type="InterPro" id="IPR050464">
    <property type="entry name" value="Zeta_carotene_desat/Oxidored"/>
</dbReference>
<proteinExistence type="predicted"/>
<accession>A0A8K0WMB5</accession>
<dbReference type="Pfam" id="PF13450">
    <property type="entry name" value="NAD_binding_8"/>
    <property type="match status" value="1"/>
</dbReference>
<dbReference type="EMBL" id="JAGPNK010000014">
    <property type="protein sequence ID" value="KAH7309220.1"/>
    <property type="molecule type" value="Genomic_DNA"/>
</dbReference>
<dbReference type="Gene3D" id="1.10.405.20">
    <property type="match status" value="1"/>
</dbReference>
<dbReference type="GO" id="GO:0016491">
    <property type="term" value="F:oxidoreductase activity"/>
    <property type="evidence" value="ECO:0007669"/>
    <property type="project" value="TreeGrafter"/>
</dbReference>
<dbReference type="OrthoDB" id="68575at2759"/>
<dbReference type="Gene3D" id="3.50.50.60">
    <property type="entry name" value="FAD/NAD(P)-binding domain"/>
    <property type="match status" value="1"/>
</dbReference>
<gene>
    <name evidence="1" type="ORF">B0I35DRAFT_360007</name>
</gene>
<organism evidence="1 2">
    <name type="scientific">Stachybotrys elegans</name>
    <dbReference type="NCBI Taxonomy" id="80388"/>
    <lineage>
        <taxon>Eukaryota</taxon>
        <taxon>Fungi</taxon>
        <taxon>Dikarya</taxon>
        <taxon>Ascomycota</taxon>
        <taxon>Pezizomycotina</taxon>
        <taxon>Sordariomycetes</taxon>
        <taxon>Hypocreomycetidae</taxon>
        <taxon>Hypocreales</taxon>
        <taxon>Stachybotryaceae</taxon>
        <taxon>Stachybotrys</taxon>
    </lineage>
</organism>
<reference evidence="1" key="1">
    <citation type="journal article" date="2021" name="Nat. Commun.">
        <title>Genetic determinants of endophytism in the Arabidopsis root mycobiome.</title>
        <authorList>
            <person name="Mesny F."/>
            <person name="Miyauchi S."/>
            <person name="Thiergart T."/>
            <person name="Pickel B."/>
            <person name="Atanasova L."/>
            <person name="Karlsson M."/>
            <person name="Huettel B."/>
            <person name="Barry K.W."/>
            <person name="Haridas S."/>
            <person name="Chen C."/>
            <person name="Bauer D."/>
            <person name="Andreopoulos W."/>
            <person name="Pangilinan J."/>
            <person name="LaButti K."/>
            <person name="Riley R."/>
            <person name="Lipzen A."/>
            <person name="Clum A."/>
            <person name="Drula E."/>
            <person name="Henrissat B."/>
            <person name="Kohler A."/>
            <person name="Grigoriev I.V."/>
            <person name="Martin F.M."/>
            <person name="Hacquard S."/>
        </authorList>
    </citation>
    <scope>NUCLEOTIDE SEQUENCE</scope>
    <source>
        <strain evidence="1">MPI-CAGE-CH-0235</strain>
    </source>
</reference>
<name>A0A8K0WMB5_9HYPO</name>
<sequence length="464" mass="51048">MSALARLTCGAQKTKDDSIEVDVAIVGGGASGAYLAVRLREDYEKQIVVIEKTDRLGGHVHSYQPPDGGDPINYGVQAYLNRPRTADFFERFNVSLVDPELSDGIDLFLRTKNVDFQSGQSVDVDYGPFDLAGVPEALLRYLGFAIKYQPWFEDGYFQQGEVPEDLLLPFGDFLDKYNLGGALGVLRNLLWLSEPLKTSTWHVMAVVGQPQIAAFGLDLTGPSFKYPGTHSSETLFDRVLDLLADDVLLKSTVAASKRTDTGVSLTVQTPSGQKSVRAKKLLIAATPSPDNIGSWDLDDNESTLFGKFSWETLYVGVINGTGLPNDVTGIRNTPDDEKDFFLPQGNFVDAYDRSGDRDIWQTRVIGGRALSLDEARAMLLSPLHTMGESGLYPIGEPSIAAFASHGLTVPKLTPDDLKDGFYNKLYSLQGQRSTFWTGLTWAPDYTPIIWDFNEKLLPQIVEGL</sequence>
<dbReference type="Gene3D" id="3.30.70.1990">
    <property type="match status" value="1"/>
</dbReference>
<keyword evidence="2" id="KW-1185">Reference proteome</keyword>
<evidence type="ECO:0000313" key="2">
    <source>
        <dbReference type="Proteomes" id="UP000813444"/>
    </source>
</evidence>
<protein>
    <recommendedName>
        <fullName evidence="3">Amine oxidase domain-containing protein</fullName>
    </recommendedName>
</protein>
<dbReference type="PANTHER" id="PTHR42923:SF26">
    <property type="entry name" value="FMN REDUCTASE LOT6, PUTATIVE (AFU_ORTHOLOGUE AFUA_7G06600)-RELATED"/>
    <property type="match status" value="1"/>
</dbReference>
<comment type="caution">
    <text evidence="1">The sequence shown here is derived from an EMBL/GenBank/DDBJ whole genome shotgun (WGS) entry which is preliminary data.</text>
</comment>
<dbReference type="InterPro" id="IPR036188">
    <property type="entry name" value="FAD/NAD-bd_sf"/>
</dbReference>